<evidence type="ECO:0000256" key="7">
    <source>
        <dbReference type="HAMAP-Rule" id="MF_02060"/>
    </source>
</evidence>
<feature type="compositionally biased region" description="Basic and acidic residues" evidence="8">
    <location>
        <begin position="1"/>
        <end position="14"/>
    </location>
</feature>
<sequence>MEDDAWRVEVGRDEEQGDPLRAVDRRALAAVHGPKDGRWPRTDRRQARVSRVLSRRQPDLTVVLEDVHDPHNASAVLRACDAVGVATVHLVYDREEPPARAFARTTSASAAKWVETVTHPDIATCYGALRVAGFRIVATTLAPDSHDLYDLDLARPTALVLGNEHRGVSDAAAEAADDRAVIPMQGMVESLNISVAGAVALFEAMRQRRAAGAYDAPRYDPVTLAALTEDWLRR</sequence>
<dbReference type="PANTHER" id="PTHR43453:SF1">
    <property type="entry name" value="TRNA_RRNA METHYLTRANSFERASE SPOU TYPE DOMAIN-CONTAINING PROTEIN"/>
    <property type="match status" value="1"/>
</dbReference>
<dbReference type="PANTHER" id="PTHR43453">
    <property type="entry name" value="RRNA METHYLASE-LIKE"/>
    <property type="match status" value="1"/>
</dbReference>
<dbReference type="EC" id="2.1.1.34" evidence="7"/>
<comment type="function">
    <text evidence="7">Catalyzes the 2'-O methylation of guanosine at position 18 in tRNA.</text>
</comment>
<evidence type="ECO:0000256" key="2">
    <source>
        <dbReference type="ARBA" id="ARBA00022603"/>
    </source>
</evidence>
<reference evidence="10" key="1">
    <citation type="submission" date="2020-02" db="EMBL/GenBank/DDBJ databases">
        <authorList>
            <person name="Meier V. D."/>
        </authorList>
    </citation>
    <scope>NUCLEOTIDE SEQUENCE</scope>
    <source>
        <strain evidence="10">AVDCRST_MAG49</strain>
    </source>
</reference>
<dbReference type="HAMAP" id="MF_02060">
    <property type="entry name" value="tRNA_methyltr_TrmH"/>
    <property type="match status" value="1"/>
</dbReference>
<dbReference type="SUPFAM" id="SSF75217">
    <property type="entry name" value="alpha/beta knot"/>
    <property type="match status" value="1"/>
</dbReference>
<evidence type="ECO:0000256" key="8">
    <source>
        <dbReference type="SAM" id="MobiDB-lite"/>
    </source>
</evidence>
<evidence type="ECO:0000256" key="3">
    <source>
        <dbReference type="ARBA" id="ARBA00022679"/>
    </source>
</evidence>
<evidence type="ECO:0000313" key="10">
    <source>
        <dbReference type="EMBL" id="CAA9543305.1"/>
    </source>
</evidence>
<gene>
    <name evidence="7" type="primary">trmH</name>
    <name evidence="10" type="ORF">AVDCRST_MAG49-1079</name>
</gene>
<dbReference type="GO" id="GO:0002938">
    <property type="term" value="P:tRNA guanine ribose methylation"/>
    <property type="evidence" value="ECO:0007669"/>
    <property type="project" value="UniProtKB-UniRule"/>
</dbReference>
<dbReference type="GO" id="GO:0000049">
    <property type="term" value="F:tRNA binding"/>
    <property type="evidence" value="ECO:0007669"/>
    <property type="project" value="UniProtKB-UniRule"/>
</dbReference>
<feature type="binding site" evidence="7">
    <location>
        <position position="182"/>
    </location>
    <ligand>
        <name>S-adenosyl-L-methionine</name>
        <dbReference type="ChEBI" id="CHEBI:59789"/>
    </ligand>
</feature>
<comment type="caution">
    <text evidence="7">Lacks conserved residue(s) required for the propagation of feature annotation.</text>
</comment>
<name>A0A6J4UAU4_9BACT</name>
<comment type="catalytic activity">
    <reaction evidence="7">
        <text>guanosine(18) in tRNA + S-adenosyl-L-methionine = 2'-O-methylguanosine(18) in tRNA + S-adenosyl-L-homocysteine + H(+)</text>
        <dbReference type="Rhea" id="RHEA:20077"/>
        <dbReference type="Rhea" id="RHEA-COMP:10190"/>
        <dbReference type="Rhea" id="RHEA-COMP:10192"/>
        <dbReference type="ChEBI" id="CHEBI:15378"/>
        <dbReference type="ChEBI" id="CHEBI:57856"/>
        <dbReference type="ChEBI" id="CHEBI:59789"/>
        <dbReference type="ChEBI" id="CHEBI:74269"/>
        <dbReference type="ChEBI" id="CHEBI:74445"/>
        <dbReference type="EC" id="2.1.1.34"/>
    </reaction>
</comment>
<keyword evidence="5 7" id="KW-0819">tRNA processing</keyword>
<dbReference type="Gene3D" id="3.40.1280.10">
    <property type="match status" value="1"/>
</dbReference>
<keyword evidence="2 7" id="KW-0489">Methyltransferase</keyword>
<feature type="binding site" evidence="7">
    <location>
        <position position="191"/>
    </location>
    <ligand>
        <name>S-adenosyl-L-methionine</name>
        <dbReference type="ChEBI" id="CHEBI:59789"/>
    </ligand>
</feature>
<dbReference type="EMBL" id="CADCWG010000065">
    <property type="protein sequence ID" value="CAA9543305.1"/>
    <property type="molecule type" value="Genomic_DNA"/>
</dbReference>
<evidence type="ECO:0000256" key="1">
    <source>
        <dbReference type="ARBA" id="ARBA00022555"/>
    </source>
</evidence>
<evidence type="ECO:0000256" key="5">
    <source>
        <dbReference type="ARBA" id="ARBA00022694"/>
    </source>
</evidence>
<keyword evidence="1 7" id="KW-0820">tRNA-binding</keyword>
<feature type="region of interest" description="Disordered" evidence="8">
    <location>
        <begin position="1"/>
        <end position="20"/>
    </location>
</feature>
<evidence type="ECO:0000259" key="9">
    <source>
        <dbReference type="Pfam" id="PF00588"/>
    </source>
</evidence>
<dbReference type="GO" id="GO:0141100">
    <property type="term" value="F:tRNA (guanine(18)-2'-O)-methyltransferase activity"/>
    <property type="evidence" value="ECO:0007669"/>
    <property type="project" value="UniProtKB-UniRule"/>
</dbReference>
<protein>
    <recommendedName>
        <fullName evidence="7">tRNA (guanosine(18)-2'-O)-methyltransferase</fullName>
        <ecNumber evidence="7">2.1.1.34</ecNumber>
    </recommendedName>
    <alternativeName>
        <fullName evidence="7">tRNA [Gm18] methyltransferase</fullName>
    </alternativeName>
</protein>
<dbReference type="Pfam" id="PF00588">
    <property type="entry name" value="SpoU_methylase"/>
    <property type="match status" value="1"/>
</dbReference>
<comment type="similarity">
    <text evidence="7">Belongs to the class IV-like SAM-binding methyltransferase superfamily. RNA methyltransferase TrmH family.</text>
</comment>
<organism evidence="10">
    <name type="scientific">uncultured Thermomicrobiales bacterium</name>
    <dbReference type="NCBI Taxonomy" id="1645740"/>
    <lineage>
        <taxon>Bacteria</taxon>
        <taxon>Pseudomonadati</taxon>
        <taxon>Thermomicrobiota</taxon>
        <taxon>Thermomicrobia</taxon>
        <taxon>Thermomicrobiales</taxon>
        <taxon>environmental samples</taxon>
    </lineage>
</organism>
<dbReference type="InterPro" id="IPR001537">
    <property type="entry name" value="SpoU_MeTrfase"/>
</dbReference>
<dbReference type="AlphaFoldDB" id="A0A6J4UAU4"/>
<keyword evidence="6 7" id="KW-0694">RNA-binding</keyword>
<dbReference type="InterPro" id="IPR029028">
    <property type="entry name" value="Alpha/beta_knot_MTases"/>
</dbReference>
<evidence type="ECO:0000256" key="6">
    <source>
        <dbReference type="ARBA" id="ARBA00022884"/>
    </source>
</evidence>
<dbReference type="InterPro" id="IPR033671">
    <property type="entry name" value="TrmH"/>
</dbReference>
<dbReference type="InterPro" id="IPR029026">
    <property type="entry name" value="tRNA_m1G_MTases_N"/>
</dbReference>
<feature type="domain" description="tRNA/rRNA methyltransferase SpoU type" evidence="9">
    <location>
        <begin position="60"/>
        <end position="202"/>
    </location>
</feature>
<feature type="binding site" evidence="7">
    <location>
        <position position="139"/>
    </location>
    <ligand>
        <name>S-adenosyl-L-methionine</name>
        <dbReference type="ChEBI" id="CHEBI:59789"/>
    </ligand>
</feature>
<evidence type="ECO:0000256" key="4">
    <source>
        <dbReference type="ARBA" id="ARBA00022691"/>
    </source>
</evidence>
<keyword evidence="3 7" id="KW-0808">Transferase</keyword>
<accession>A0A6J4UAU4</accession>
<dbReference type="CDD" id="cd18092">
    <property type="entry name" value="SpoU-like_TrmH"/>
    <property type="match status" value="1"/>
</dbReference>
<keyword evidence="4 7" id="KW-0949">S-adenosyl-L-methionine</keyword>
<proteinExistence type="inferred from homology"/>